<gene>
    <name evidence="1" type="ORF">EGR_09944</name>
</gene>
<accession>W6U2B3</accession>
<dbReference type="Proteomes" id="UP000019149">
    <property type="component" value="Unassembled WGS sequence"/>
</dbReference>
<protein>
    <submittedName>
        <fullName evidence="1">Uncharacterized protein</fullName>
    </submittedName>
</protein>
<dbReference type="GeneID" id="36345659"/>
<keyword evidence="2" id="KW-1185">Reference proteome</keyword>
<reference evidence="1 2" key="1">
    <citation type="journal article" date="2013" name="Nat. Genet.">
        <title>The genome of the hydatid tapeworm Echinococcus granulosus.</title>
        <authorList>
            <person name="Zheng H."/>
            <person name="Zhang W."/>
            <person name="Zhang L."/>
            <person name="Zhang Z."/>
            <person name="Li J."/>
            <person name="Lu G."/>
            <person name="Zhu Y."/>
            <person name="Wang Y."/>
            <person name="Huang Y."/>
            <person name="Liu J."/>
            <person name="Kang H."/>
            <person name="Chen J."/>
            <person name="Wang L."/>
            <person name="Chen A."/>
            <person name="Yu S."/>
            <person name="Gao Z."/>
            <person name="Jin L."/>
            <person name="Gu W."/>
            <person name="Wang Z."/>
            <person name="Zhao L."/>
            <person name="Shi B."/>
            <person name="Wen H."/>
            <person name="Lin R."/>
            <person name="Jones M.K."/>
            <person name="Brejova B."/>
            <person name="Vinar T."/>
            <person name="Zhao G."/>
            <person name="McManus D.P."/>
            <person name="Chen Z."/>
            <person name="Zhou Y."/>
            <person name="Wang S."/>
        </authorList>
    </citation>
    <scope>NUCLEOTIDE SEQUENCE [LARGE SCALE GENOMIC DNA]</scope>
</reference>
<name>W6U2B3_ECHGR</name>
<proteinExistence type="predicted"/>
<dbReference type="EMBL" id="APAU02000177">
    <property type="protein sequence ID" value="EUB55203.1"/>
    <property type="molecule type" value="Genomic_DNA"/>
</dbReference>
<comment type="caution">
    <text evidence="1">The sequence shown here is derived from an EMBL/GenBank/DDBJ whole genome shotgun (WGS) entry which is preliminary data.</text>
</comment>
<dbReference type="AlphaFoldDB" id="W6U2B3"/>
<organism evidence="1 2">
    <name type="scientific">Echinococcus granulosus</name>
    <name type="common">Hydatid tapeworm</name>
    <dbReference type="NCBI Taxonomy" id="6210"/>
    <lineage>
        <taxon>Eukaryota</taxon>
        <taxon>Metazoa</taxon>
        <taxon>Spiralia</taxon>
        <taxon>Lophotrochozoa</taxon>
        <taxon>Platyhelminthes</taxon>
        <taxon>Cestoda</taxon>
        <taxon>Eucestoda</taxon>
        <taxon>Cyclophyllidea</taxon>
        <taxon>Taeniidae</taxon>
        <taxon>Echinococcus</taxon>
        <taxon>Echinococcus granulosus group</taxon>
    </lineage>
</organism>
<evidence type="ECO:0000313" key="2">
    <source>
        <dbReference type="Proteomes" id="UP000019149"/>
    </source>
</evidence>
<dbReference type="CTD" id="36345659"/>
<sequence>MRVSSTMRLTKEDLQIRLKAAGMAHRAGRLAAVQ</sequence>
<dbReference type="RefSeq" id="XP_024346399.1">
    <property type="nucleotide sequence ID" value="XM_024499193.1"/>
</dbReference>
<dbReference type="KEGG" id="egl:EGR_09944"/>
<evidence type="ECO:0000313" key="1">
    <source>
        <dbReference type="EMBL" id="EUB55203.1"/>
    </source>
</evidence>